<name>A0A3S5DPD5_CITKO</name>
<reference evidence="1 2" key="1">
    <citation type="submission" date="2018-12" db="EMBL/GenBank/DDBJ databases">
        <authorList>
            <consortium name="Pathogen Informatics"/>
        </authorList>
    </citation>
    <scope>NUCLEOTIDE SEQUENCE [LARGE SCALE GENOMIC DNA]</scope>
    <source>
        <strain evidence="1 2">NCTC11075</strain>
    </source>
</reference>
<dbReference type="Proteomes" id="UP000270272">
    <property type="component" value="Chromosome"/>
</dbReference>
<organism evidence="1 2">
    <name type="scientific">Citrobacter koseri</name>
    <name type="common">Citrobacter diversus</name>
    <dbReference type="NCBI Taxonomy" id="545"/>
    <lineage>
        <taxon>Bacteria</taxon>
        <taxon>Pseudomonadati</taxon>
        <taxon>Pseudomonadota</taxon>
        <taxon>Gammaproteobacteria</taxon>
        <taxon>Enterobacterales</taxon>
        <taxon>Enterobacteriaceae</taxon>
        <taxon>Citrobacter</taxon>
    </lineage>
</organism>
<sequence>MKLLKLEATGQAAKIYDVWFGPETKIHSRAPLK</sequence>
<gene>
    <name evidence="1" type="ORF">NCTC11075_05684</name>
</gene>
<protein>
    <submittedName>
        <fullName evidence="1">ABC transporter substrate-binding protein</fullName>
    </submittedName>
</protein>
<dbReference type="EMBL" id="LR134204">
    <property type="protein sequence ID" value="VEB94753.1"/>
    <property type="molecule type" value="Genomic_DNA"/>
</dbReference>
<evidence type="ECO:0000313" key="2">
    <source>
        <dbReference type="Proteomes" id="UP000270272"/>
    </source>
</evidence>
<evidence type="ECO:0000313" key="1">
    <source>
        <dbReference type="EMBL" id="VEB94753.1"/>
    </source>
</evidence>
<dbReference type="AlphaFoldDB" id="A0A3S5DPD5"/>
<accession>A0A3S5DPD5</accession>
<proteinExistence type="predicted"/>